<dbReference type="Pfam" id="PF01753">
    <property type="entry name" value="zf-MYND"/>
    <property type="match status" value="1"/>
</dbReference>
<evidence type="ECO:0000256" key="2">
    <source>
        <dbReference type="ARBA" id="ARBA00022771"/>
    </source>
</evidence>
<dbReference type="STRING" id="158441.A0A226F2Q2"/>
<protein>
    <submittedName>
        <fullName evidence="7">SET domain-containing protein 5</fullName>
    </submittedName>
</protein>
<dbReference type="SUPFAM" id="SSF82199">
    <property type="entry name" value="SET domain"/>
    <property type="match status" value="1"/>
</dbReference>
<dbReference type="Pfam" id="PF00856">
    <property type="entry name" value="SET"/>
    <property type="match status" value="1"/>
</dbReference>
<dbReference type="Gene3D" id="6.10.140.2220">
    <property type="match status" value="1"/>
</dbReference>
<proteinExistence type="predicted"/>
<dbReference type="PROSITE" id="PS50280">
    <property type="entry name" value="SET"/>
    <property type="match status" value="1"/>
</dbReference>
<dbReference type="Proteomes" id="UP000198287">
    <property type="component" value="Unassembled WGS sequence"/>
</dbReference>
<name>A0A226F2Q2_FOLCA</name>
<dbReference type="InterPro" id="IPR001214">
    <property type="entry name" value="SET_dom"/>
</dbReference>
<evidence type="ECO:0000259" key="6">
    <source>
        <dbReference type="PROSITE" id="PS50865"/>
    </source>
</evidence>
<evidence type="ECO:0000313" key="8">
    <source>
        <dbReference type="Proteomes" id="UP000198287"/>
    </source>
</evidence>
<dbReference type="Gene3D" id="2.170.270.10">
    <property type="entry name" value="SET domain"/>
    <property type="match status" value="1"/>
</dbReference>
<comment type="caution">
    <text evidence="7">The sequence shown here is derived from an EMBL/GenBank/DDBJ whole genome shotgun (WGS) entry which is preliminary data.</text>
</comment>
<keyword evidence="1" id="KW-0479">Metal-binding</keyword>
<evidence type="ECO:0000256" key="3">
    <source>
        <dbReference type="ARBA" id="ARBA00022833"/>
    </source>
</evidence>
<dbReference type="InterPro" id="IPR002893">
    <property type="entry name" value="Znf_MYND"/>
</dbReference>
<sequence>MSTPPSRHCAYCLVLMLPENVKVCGKCRRRAYCSVECQTSDWSVKGDGQRHRKWCDLNCGEEDLDWKVVPVPGKGLGVIALRQIPAHSRIMVDGWRPNNPLGAKLINDMEPAGGTFLDKVNVNGFRAENPSHVICARLARVNHNCAANAFHLMGAESRVKILFSLKDIEKGEEICIAYSWLDDERFSKDPVPTDGIRRALEKDYGIVCPLDCICRDKEIQTLAKERNQLFERVNDWAASDIEGSPSVLSSVISAVKRLLEISETVPILSMRIVDCLLNGYYAAKMKGDNRTARQFLKRCKTLTELMYHPESEKNTRLVDLD</sequence>
<dbReference type="EMBL" id="LNIX01000001">
    <property type="protein sequence ID" value="OXA63451.1"/>
    <property type="molecule type" value="Genomic_DNA"/>
</dbReference>
<dbReference type="OrthoDB" id="438641at2759"/>
<dbReference type="PANTHER" id="PTHR47332">
    <property type="entry name" value="SET DOMAIN-CONTAINING PROTEIN 5"/>
    <property type="match status" value="1"/>
</dbReference>
<dbReference type="AlphaFoldDB" id="A0A226F2Q2"/>
<dbReference type="PANTHER" id="PTHR47332:SF4">
    <property type="entry name" value="SET DOMAIN-CONTAINING PROTEIN 5"/>
    <property type="match status" value="1"/>
</dbReference>
<feature type="domain" description="MYND-type" evidence="6">
    <location>
        <begin position="9"/>
        <end position="55"/>
    </location>
</feature>
<reference evidence="7 8" key="1">
    <citation type="submission" date="2015-12" db="EMBL/GenBank/DDBJ databases">
        <title>The genome of Folsomia candida.</title>
        <authorList>
            <person name="Faddeeva A."/>
            <person name="Derks M.F."/>
            <person name="Anvar Y."/>
            <person name="Smit S."/>
            <person name="Van Straalen N."/>
            <person name="Roelofs D."/>
        </authorList>
    </citation>
    <scope>NUCLEOTIDE SEQUENCE [LARGE SCALE GENOMIC DNA]</scope>
    <source>
        <strain evidence="7 8">VU population</strain>
        <tissue evidence="7">Whole body</tissue>
    </source>
</reference>
<evidence type="ECO:0000256" key="4">
    <source>
        <dbReference type="PROSITE-ProRule" id="PRU00134"/>
    </source>
</evidence>
<dbReference type="InterPro" id="IPR053185">
    <property type="entry name" value="SET_domain_protein"/>
</dbReference>
<organism evidence="7 8">
    <name type="scientific">Folsomia candida</name>
    <name type="common">Springtail</name>
    <dbReference type="NCBI Taxonomy" id="158441"/>
    <lineage>
        <taxon>Eukaryota</taxon>
        <taxon>Metazoa</taxon>
        <taxon>Ecdysozoa</taxon>
        <taxon>Arthropoda</taxon>
        <taxon>Hexapoda</taxon>
        <taxon>Collembola</taxon>
        <taxon>Entomobryomorpha</taxon>
        <taxon>Isotomoidea</taxon>
        <taxon>Isotomidae</taxon>
        <taxon>Proisotominae</taxon>
        <taxon>Folsomia</taxon>
    </lineage>
</organism>
<keyword evidence="2 4" id="KW-0863">Zinc-finger</keyword>
<evidence type="ECO:0000313" key="7">
    <source>
        <dbReference type="EMBL" id="OXA63451.1"/>
    </source>
</evidence>
<dbReference type="GO" id="GO:0008757">
    <property type="term" value="F:S-adenosylmethionine-dependent methyltransferase activity"/>
    <property type="evidence" value="ECO:0007669"/>
    <property type="project" value="UniProtKB-ARBA"/>
</dbReference>
<evidence type="ECO:0000259" key="5">
    <source>
        <dbReference type="PROSITE" id="PS50280"/>
    </source>
</evidence>
<evidence type="ECO:0000256" key="1">
    <source>
        <dbReference type="ARBA" id="ARBA00022723"/>
    </source>
</evidence>
<feature type="domain" description="SET" evidence="5">
    <location>
        <begin position="64"/>
        <end position="179"/>
    </location>
</feature>
<gene>
    <name evidence="7" type="ORF">Fcan01_01032</name>
</gene>
<keyword evidence="8" id="KW-1185">Reference proteome</keyword>
<accession>A0A226F2Q2</accession>
<dbReference type="GO" id="GO:0008270">
    <property type="term" value="F:zinc ion binding"/>
    <property type="evidence" value="ECO:0007669"/>
    <property type="project" value="UniProtKB-KW"/>
</dbReference>
<dbReference type="GO" id="GO:0008170">
    <property type="term" value="F:N-methyltransferase activity"/>
    <property type="evidence" value="ECO:0007669"/>
    <property type="project" value="UniProtKB-ARBA"/>
</dbReference>
<keyword evidence="3" id="KW-0862">Zinc</keyword>
<dbReference type="InterPro" id="IPR046341">
    <property type="entry name" value="SET_dom_sf"/>
</dbReference>
<dbReference type="SUPFAM" id="SSF144232">
    <property type="entry name" value="HIT/MYND zinc finger-like"/>
    <property type="match status" value="1"/>
</dbReference>
<dbReference type="GO" id="GO:0008276">
    <property type="term" value="F:protein methyltransferase activity"/>
    <property type="evidence" value="ECO:0007669"/>
    <property type="project" value="UniProtKB-ARBA"/>
</dbReference>
<dbReference type="PROSITE" id="PS50865">
    <property type="entry name" value="ZF_MYND_2"/>
    <property type="match status" value="1"/>
</dbReference>